<keyword evidence="5 9" id="KW-0472">Membrane</keyword>
<feature type="transmembrane region" description="Helical" evidence="9">
    <location>
        <begin position="136"/>
        <end position="156"/>
    </location>
</feature>
<dbReference type="EMBL" id="JAHRIO010022885">
    <property type="protein sequence ID" value="MEQ2166165.1"/>
    <property type="molecule type" value="Genomic_DNA"/>
</dbReference>
<evidence type="ECO:0000256" key="9">
    <source>
        <dbReference type="SAM" id="Phobius"/>
    </source>
</evidence>
<gene>
    <name evidence="11" type="ORF">GOODEAATRI_025052</name>
</gene>
<feature type="compositionally biased region" description="Basic and acidic residues" evidence="8">
    <location>
        <begin position="270"/>
        <end position="281"/>
    </location>
</feature>
<name>A0ABV0N446_9TELE</name>
<proteinExistence type="predicted"/>
<feature type="non-terminal residue" evidence="11">
    <location>
        <position position="1"/>
    </location>
</feature>
<dbReference type="Gene3D" id="1.20.1070.10">
    <property type="entry name" value="Rhodopsin 7-helix transmembrane proteins"/>
    <property type="match status" value="1"/>
</dbReference>
<dbReference type="SUPFAM" id="SSF81321">
    <property type="entry name" value="Family A G protein-coupled receptor-like"/>
    <property type="match status" value="1"/>
</dbReference>
<dbReference type="Proteomes" id="UP001476798">
    <property type="component" value="Unassembled WGS sequence"/>
</dbReference>
<evidence type="ECO:0000256" key="7">
    <source>
        <dbReference type="ARBA" id="ARBA00023224"/>
    </source>
</evidence>
<feature type="transmembrane region" description="Helical" evidence="9">
    <location>
        <begin position="185"/>
        <end position="205"/>
    </location>
</feature>
<evidence type="ECO:0000256" key="3">
    <source>
        <dbReference type="ARBA" id="ARBA00022989"/>
    </source>
</evidence>
<protein>
    <recommendedName>
        <fullName evidence="10">G-protein coupled receptors family 1 profile domain-containing protein</fullName>
    </recommendedName>
</protein>
<dbReference type="InterPro" id="IPR000276">
    <property type="entry name" value="GPCR_Rhodpsn"/>
</dbReference>
<dbReference type="InterPro" id="IPR017452">
    <property type="entry name" value="GPCR_Rhodpsn_7TM"/>
</dbReference>
<comment type="caution">
    <text evidence="11">The sequence shown here is derived from an EMBL/GenBank/DDBJ whole genome shotgun (WGS) entry which is preliminary data.</text>
</comment>
<dbReference type="PROSITE" id="PS50262">
    <property type="entry name" value="G_PROTEIN_RECEP_F1_2"/>
    <property type="match status" value="1"/>
</dbReference>
<feature type="domain" description="G-protein coupled receptors family 1 profile" evidence="10">
    <location>
        <begin position="74"/>
        <end position="198"/>
    </location>
</feature>
<keyword evidence="12" id="KW-1185">Reference proteome</keyword>
<dbReference type="Pfam" id="PF00001">
    <property type="entry name" value="7tm_1"/>
    <property type="match status" value="1"/>
</dbReference>
<organism evidence="11 12">
    <name type="scientific">Goodea atripinnis</name>
    <dbReference type="NCBI Taxonomy" id="208336"/>
    <lineage>
        <taxon>Eukaryota</taxon>
        <taxon>Metazoa</taxon>
        <taxon>Chordata</taxon>
        <taxon>Craniata</taxon>
        <taxon>Vertebrata</taxon>
        <taxon>Euteleostomi</taxon>
        <taxon>Actinopterygii</taxon>
        <taxon>Neopterygii</taxon>
        <taxon>Teleostei</taxon>
        <taxon>Neoteleostei</taxon>
        <taxon>Acanthomorphata</taxon>
        <taxon>Ovalentaria</taxon>
        <taxon>Atherinomorphae</taxon>
        <taxon>Cyprinodontiformes</taxon>
        <taxon>Goodeidae</taxon>
        <taxon>Goodea</taxon>
    </lineage>
</organism>
<evidence type="ECO:0000256" key="8">
    <source>
        <dbReference type="SAM" id="MobiDB-lite"/>
    </source>
</evidence>
<keyword evidence="7" id="KW-0807">Transducer</keyword>
<evidence type="ECO:0000259" key="10">
    <source>
        <dbReference type="PROSITE" id="PS50262"/>
    </source>
</evidence>
<dbReference type="PRINTS" id="PR00237">
    <property type="entry name" value="GPCRRHODOPSN"/>
</dbReference>
<evidence type="ECO:0000256" key="1">
    <source>
        <dbReference type="ARBA" id="ARBA00004370"/>
    </source>
</evidence>
<dbReference type="PANTHER" id="PTHR10489">
    <property type="entry name" value="CELL ADHESION MOLECULE"/>
    <property type="match status" value="1"/>
</dbReference>
<evidence type="ECO:0000256" key="4">
    <source>
        <dbReference type="ARBA" id="ARBA00023040"/>
    </source>
</evidence>
<accession>A0ABV0N446</accession>
<evidence type="ECO:0000256" key="5">
    <source>
        <dbReference type="ARBA" id="ARBA00023136"/>
    </source>
</evidence>
<evidence type="ECO:0000313" key="12">
    <source>
        <dbReference type="Proteomes" id="UP001476798"/>
    </source>
</evidence>
<keyword evidence="3 9" id="KW-1133">Transmembrane helix</keyword>
<keyword evidence="4" id="KW-0297">G-protein coupled receptor</keyword>
<reference evidence="11 12" key="1">
    <citation type="submission" date="2021-06" db="EMBL/GenBank/DDBJ databases">
        <authorList>
            <person name="Palmer J.M."/>
        </authorList>
    </citation>
    <scope>NUCLEOTIDE SEQUENCE [LARGE SCALE GENOMIC DNA]</scope>
    <source>
        <strain evidence="11 12">GA_2019</strain>
        <tissue evidence="11">Muscle</tissue>
    </source>
</reference>
<evidence type="ECO:0000256" key="6">
    <source>
        <dbReference type="ARBA" id="ARBA00023170"/>
    </source>
</evidence>
<dbReference type="PANTHER" id="PTHR10489:SF594">
    <property type="entry name" value="C-X-C CHEMOKINE RECEPTOR TYPE 4"/>
    <property type="match status" value="1"/>
</dbReference>
<evidence type="ECO:0000256" key="2">
    <source>
        <dbReference type="ARBA" id="ARBA00022692"/>
    </source>
</evidence>
<feature type="transmembrane region" description="Helical" evidence="9">
    <location>
        <begin position="92"/>
        <end position="115"/>
    </location>
</feature>
<feature type="region of interest" description="Disordered" evidence="8">
    <location>
        <begin position="269"/>
        <end position="297"/>
    </location>
</feature>
<comment type="subcellular location">
    <subcellularLocation>
        <location evidence="1">Membrane</location>
    </subcellularLocation>
</comment>
<keyword evidence="2 9" id="KW-0812">Transmembrane</keyword>
<evidence type="ECO:0000313" key="11">
    <source>
        <dbReference type="EMBL" id="MEQ2166165.1"/>
    </source>
</evidence>
<dbReference type="InterPro" id="IPR050119">
    <property type="entry name" value="CCR1-9-like"/>
</dbReference>
<sequence>VPACIAWDQGNMEEAVLRVALQGTGCSPLVERRICVPHGCFLAELVMDDEQNVSSSSYLFAEDVMESAHLSASCQRIYPAESGLIWMVVFRFLHILVGFVLPRLVILVCYCIIICSLSQGAKGQVLKKKKKSLKMTVILIVCLFGCWLPYCVGIVVDTLMMPNIVMSPSCELQQAVEMWICITEALAYFHCCLKPILYAFLGVMFNQTARSTGQRTISPLSLCESVFSPDSSGSSNMGPYHPPSPSFYSTYSLCSSSRALSPSEILELSTSHEEIEEKGEGVVDSTTGPVDEVDAEA</sequence>
<keyword evidence="6" id="KW-0675">Receptor</keyword>